<keyword evidence="2" id="KW-1185">Reference proteome</keyword>
<reference evidence="1" key="1">
    <citation type="submission" date="2022-02" db="EMBL/GenBank/DDBJ databases">
        <authorList>
            <person name="King R."/>
        </authorList>
    </citation>
    <scope>NUCLEOTIDE SEQUENCE</scope>
</reference>
<organism evidence="1 2">
    <name type="scientific">Aphis gossypii</name>
    <name type="common">Cotton aphid</name>
    <dbReference type="NCBI Taxonomy" id="80765"/>
    <lineage>
        <taxon>Eukaryota</taxon>
        <taxon>Metazoa</taxon>
        <taxon>Ecdysozoa</taxon>
        <taxon>Arthropoda</taxon>
        <taxon>Hexapoda</taxon>
        <taxon>Insecta</taxon>
        <taxon>Pterygota</taxon>
        <taxon>Neoptera</taxon>
        <taxon>Paraneoptera</taxon>
        <taxon>Hemiptera</taxon>
        <taxon>Sternorrhyncha</taxon>
        <taxon>Aphidomorpha</taxon>
        <taxon>Aphidoidea</taxon>
        <taxon>Aphididae</taxon>
        <taxon>Aphidini</taxon>
        <taxon>Aphis</taxon>
        <taxon>Aphis</taxon>
    </lineage>
</organism>
<proteinExistence type="predicted"/>
<name>A0A9P0NN75_APHGO</name>
<accession>A0A9P0NN75</accession>
<reference evidence="1" key="2">
    <citation type="submission" date="2022-10" db="EMBL/GenBank/DDBJ databases">
        <authorList>
            <consortium name="ENA_rothamsted_submissions"/>
            <consortium name="culmorum"/>
            <person name="King R."/>
        </authorList>
    </citation>
    <scope>NUCLEOTIDE SEQUENCE</scope>
</reference>
<gene>
    <name evidence="1" type="ORF">APHIGO_LOCUS11402</name>
</gene>
<evidence type="ECO:0000313" key="1">
    <source>
        <dbReference type="EMBL" id="CAH1737977.1"/>
    </source>
</evidence>
<dbReference type="EMBL" id="OU899037">
    <property type="protein sequence ID" value="CAH1737977.1"/>
    <property type="molecule type" value="Genomic_DNA"/>
</dbReference>
<protein>
    <submittedName>
        <fullName evidence="1">Uncharacterized protein</fullName>
    </submittedName>
</protein>
<dbReference type="AlphaFoldDB" id="A0A9P0NN75"/>
<evidence type="ECO:0000313" key="2">
    <source>
        <dbReference type="Proteomes" id="UP001154329"/>
    </source>
</evidence>
<dbReference type="Proteomes" id="UP001154329">
    <property type="component" value="Chromosome 4"/>
</dbReference>
<sequence>MQLFGNILYYQRIKTSRICYREQSIIVIVIRVASCHLFTKNGDFTHFTSVVIFLIGCDRYLPVYPGSYVIRTLFAARPTSSACRPLTRDRGVGRPAVDRFIRRVRVLHRMMDPDGLPGCPGESLTEKYARPKWYI</sequence>